<dbReference type="SFLD" id="SFLDS00003">
    <property type="entry name" value="Haloacid_Dehalogenase"/>
    <property type="match status" value="1"/>
</dbReference>
<comment type="subcellular location">
    <subcellularLocation>
        <location evidence="1">Cell membrane</location>
        <topology evidence="1">Multi-pass membrane protein</topology>
    </subcellularLocation>
</comment>
<feature type="transmembrane region" description="Helical" evidence="10">
    <location>
        <begin position="816"/>
        <end position="838"/>
    </location>
</feature>
<evidence type="ECO:0000256" key="10">
    <source>
        <dbReference type="SAM" id="Phobius"/>
    </source>
</evidence>
<dbReference type="FunFam" id="1.20.1110.10:FF:000095">
    <property type="entry name" value="Sodium/potassium-transporting ATPase subunit alpha-1"/>
    <property type="match status" value="1"/>
</dbReference>
<dbReference type="eggNOG" id="COG0474">
    <property type="taxonomic scope" value="Bacteria"/>
</dbReference>
<evidence type="ECO:0000256" key="6">
    <source>
        <dbReference type="ARBA" id="ARBA00022840"/>
    </source>
</evidence>
<dbReference type="FunFam" id="3.40.50.1000:FF:000028">
    <property type="entry name" value="Calcium-transporting P-type ATPase, putative"/>
    <property type="match status" value="1"/>
</dbReference>
<feature type="transmembrane region" description="Helical" evidence="10">
    <location>
        <begin position="884"/>
        <end position="904"/>
    </location>
</feature>
<protein>
    <submittedName>
        <fullName evidence="12">Cation-translocating P-type ATPase</fullName>
    </submittedName>
</protein>
<dbReference type="NCBIfam" id="TIGR01494">
    <property type="entry name" value="ATPase_P-type"/>
    <property type="match status" value="2"/>
</dbReference>
<evidence type="ECO:0000256" key="9">
    <source>
        <dbReference type="ARBA" id="ARBA00023136"/>
    </source>
</evidence>
<evidence type="ECO:0000256" key="2">
    <source>
        <dbReference type="ARBA" id="ARBA00005675"/>
    </source>
</evidence>
<dbReference type="Pfam" id="PF00122">
    <property type="entry name" value="E1-E2_ATPase"/>
    <property type="match status" value="1"/>
</dbReference>
<dbReference type="SUPFAM" id="SSF81653">
    <property type="entry name" value="Calcium ATPase, transduction domain A"/>
    <property type="match status" value="1"/>
</dbReference>
<evidence type="ECO:0000256" key="1">
    <source>
        <dbReference type="ARBA" id="ARBA00004651"/>
    </source>
</evidence>
<evidence type="ECO:0000259" key="11">
    <source>
        <dbReference type="SMART" id="SM00831"/>
    </source>
</evidence>
<dbReference type="AlphaFoldDB" id="B9M7B8"/>
<keyword evidence="13" id="KW-1185">Reference proteome</keyword>
<evidence type="ECO:0000256" key="5">
    <source>
        <dbReference type="ARBA" id="ARBA00022741"/>
    </source>
</evidence>
<dbReference type="InterPro" id="IPR059000">
    <property type="entry name" value="ATPase_P-type_domA"/>
</dbReference>
<dbReference type="InterPro" id="IPR023214">
    <property type="entry name" value="HAD_sf"/>
</dbReference>
<dbReference type="SUPFAM" id="SSF81665">
    <property type="entry name" value="Calcium ATPase, transmembrane domain M"/>
    <property type="match status" value="1"/>
</dbReference>
<feature type="transmembrane region" description="Helical" evidence="10">
    <location>
        <begin position="106"/>
        <end position="125"/>
    </location>
</feature>
<accession>B9M7B8</accession>
<sequence>MTIDDNGIELSLGSFSNNLLREQRMHQIAIEEFCRRLRTSADSGLDPAEAARRLLKEGPNALVQHKRENEIIKFLRQMFNLFALLLWVGAGLSFVAEWLTPGEGNIFIAIALVGVVLINGSFSYFQQHKAEQIMASFRDMLPHMAKVIRGGELKQVPAAELVRGDLIMVEEGDQVPADARLVEVSGLKVNNASLTGESEPQLRTTYPTDKHLLDSRNAVFSGTMAQAGQGRALVFATGMKTQIGRAADLTQAVSVREIPIRSEIHHFTRLISTIAVIMGVGVFLVSLFFLQNPMLSKLIFAIGIIVANVPEGLLPTVTLSLSIAARRMAENKALVKNLESVETLGCTTVICTDKTGTLTCNRMEVKRLFLNECIHTEVDTNLEKEELERFLLVASLCNNAHLQQDDRNRYLGDPTEGALLVFCSRFQDVAAVQAASPRLYEEPFTAATKLMITINNVDGKQIACLKGAPDVAISMCDSILINGMAQPLTDNHKRAYLAAYEEFAGKGERVLLLAYCEVAPREAWENKDLPSGGFIFVGLVGMFDPPRAGVAEAVKAIRSAGVRVIMVTGDYQTTAIAIGRMIGIVTTQTPRLILGKELRDMSDAMLDWELEEKEVLFARLSPEQKLRIVQALQRHGHVVAVTGDGVNDAPALKQADIGVAMGLSGTDVAREAADMVLLDDNFATLLPAIKEGRTIFDNLKKSIAYTVTHAVPEVVPYLAFLLLGIPLPLTVMLILAIDLGTDMLPAIALASERSERDIMQLPPRSRSERLVNGRLIFVAYGFKGVIEAAAAFFAYFSVLHAGGWQFGMPLAAGSGLYPKAVSAFFAAIVLCQMANVLASKVQRQSLLQQGIFSNFRLWFGIGVELVLALSIIEWSPLHLLFGNASLSAGELVLAWPFALAILLLDELRRWLIRRNVRWVVRLTAG</sequence>
<dbReference type="PRINTS" id="PR00121">
    <property type="entry name" value="NAKATPASE"/>
</dbReference>
<dbReference type="PANTHER" id="PTHR43294:SF21">
    <property type="entry name" value="CATION TRANSPORTING ATPASE"/>
    <property type="match status" value="1"/>
</dbReference>
<dbReference type="SFLD" id="SFLDF00027">
    <property type="entry name" value="p-type_atpase"/>
    <property type="match status" value="1"/>
</dbReference>
<gene>
    <name evidence="12" type="ordered locus">Geob_1849</name>
</gene>
<feature type="transmembrane region" description="Helical" evidence="10">
    <location>
        <begin position="771"/>
        <end position="796"/>
    </location>
</feature>
<reference evidence="12 13" key="1">
    <citation type="submission" date="2009-01" db="EMBL/GenBank/DDBJ databases">
        <title>Complete sequence of Geobacter sp. FRC-32.</title>
        <authorList>
            <consortium name="US DOE Joint Genome Institute"/>
            <person name="Lucas S."/>
            <person name="Copeland A."/>
            <person name="Lapidus A."/>
            <person name="Glavina del Rio T."/>
            <person name="Dalin E."/>
            <person name="Tice H."/>
            <person name="Bruce D."/>
            <person name="Goodwin L."/>
            <person name="Pitluck S."/>
            <person name="Saunders E."/>
            <person name="Brettin T."/>
            <person name="Detter J.C."/>
            <person name="Han C."/>
            <person name="Larimer F."/>
            <person name="Land M."/>
            <person name="Hauser L."/>
            <person name="Kyrpides N."/>
            <person name="Ovchinnikova G."/>
            <person name="Kostka J."/>
            <person name="Richardson P."/>
        </authorList>
    </citation>
    <scope>NUCLEOTIDE SEQUENCE [LARGE SCALE GENOMIC DNA]</scope>
    <source>
        <strain evidence="13">DSM 22248 / JCM 15807 / FRC-32</strain>
    </source>
</reference>
<dbReference type="SUPFAM" id="SSF56784">
    <property type="entry name" value="HAD-like"/>
    <property type="match status" value="1"/>
</dbReference>
<dbReference type="Gene3D" id="1.20.1110.10">
    <property type="entry name" value="Calcium-transporting ATPase, transmembrane domain"/>
    <property type="match status" value="1"/>
</dbReference>
<dbReference type="SUPFAM" id="SSF81660">
    <property type="entry name" value="Metal cation-transporting ATPase, ATP-binding domain N"/>
    <property type="match status" value="1"/>
</dbReference>
<dbReference type="PROSITE" id="PS00154">
    <property type="entry name" value="ATPASE_E1_E2"/>
    <property type="match status" value="1"/>
</dbReference>
<dbReference type="Pfam" id="PF00689">
    <property type="entry name" value="Cation_ATPase_C"/>
    <property type="match status" value="1"/>
</dbReference>
<dbReference type="SFLD" id="SFLDG00002">
    <property type="entry name" value="C1.7:_P-type_atpase_like"/>
    <property type="match status" value="1"/>
</dbReference>
<dbReference type="Pfam" id="PF00690">
    <property type="entry name" value="Cation_ATPase_N"/>
    <property type="match status" value="1"/>
</dbReference>
<keyword evidence="4 10" id="KW-0812">Transmembrane</keyword>
<keyword evidence="5" id="KW-0547">Nucleotide-binding</keyword>
<dbReference type="InterPro" id="IPR023298">
    <property type="entry name" value="ATPase_P-typ_TM_dom_sf"/>
</dbReference>
<dbReference type="Gene3D" id="3.40.1110.10">
    <property type="entry name" value="Calcium-transporting ATPase, cytoplasmic domain N"/>
    <property type="match status" value="1"/>
</dbReference>
<dbReference type="GO" id="GO:0005524">
    <property type="term" value="F:ATP binding"/>
    <property type="evidence" value="ECO:0007669"/>
    <property type="project" value="UniProtKB-KW"/>
</dbReference>
<dbReference type="STRING" id="316067.Geob_1849"/>
<dbReference type="GO" id="GO:0016887">
    <property type="term" value="F:ATP hydrolysis activity"/>
    <property type="evidence" value="ECO:0007669"/>
    <property type="project" value="InterPro"/>
</dbReference>
<keyword evidence="6" id="KW-0067">ATP-binding</keyword>
<dbReference type="KEGG" id="geo:Geob_1849"/>
<evidence type="ECO:0000256" key="4">
    <source>
        <dbReference type="ARBA" id="ARBA00022692"/>
    </source>
</evidence>
<dbReference type="GO" id="GO:1902600">
    <property type="term" value="P:proton transmembrane transport"/>
    <property type="evidence" value="ECO:0007669"/>
    <property type="project" value="TreeGrafter"/>
</dbReference>
<dbReference type="GO" id="GO:0019829">
    <property type="term" value="F:ATPase-coupled monoatomic cation transmembrane transporter activity"/>
    <property type="evidence" value="ECO:0007669"/>
    <property type="project" value="TreeGrafter"/>
</dbReference>
<organism evidence="12 13">
    <name type="scientific">Geotalea daltonii (strain DSM 22248 / JCM 15807 / FRC-32)</name>
    <name type="common">Geobacter daltonii</name>
    <dbReference type="NCBI Taxonomy" id="316067"/>
    <lineage>
        <taxon>Bacteria</taxon>
        <taxon>Pseudomonadati</taxon>
        <taxon>Thermodesulfobacteriota</taxon>
        <taxon>Desulfuromonadia</taxon>
        <taxon>Geobacterales</taxon>
        <taxon>Geobacteraceae</taxon>
        <taxon>Geotalea</taxon>
    </lineage>
</organism>
<dbReference type="RefSeq" id="WP_012646935.1">
    <property type="nucleotide sequence ID" value="NC_011979.1"/>
</dbReference>
<evidence type="ECO:0000256" key="7">
    <source>
        <dbReference type="ARBA" id="ARBA00022967"/>
    </source>
</evidence>
<dbReference type="InterPro" id="IPR001757">
    <property type="entry name" value="P_typ_ATPase"/>
</dbReference>
<feature type="transmembrane region" description="Helical" evidence="10">
    <location>
        <begin position="79"/>
        <end position="100"/>
    </location>
</feature>
<dbReference type="InterPro" id="IPR023299">
    <property type="entry name" value="ATPase_P-typ_cyto_dom_N"/>
</dbReference>
<dbReference type="InterPro" id="IPR008250">
    <property type="entry name" value="ATPase_P-typ_transduc_dom_A_sf"/>
</dbReference>
<keyword evidence="3" id="KW-1003">Cell membrane</keyword>
<dbReference type="Pfam" id="PF13246">
    <property type="entry name" value="Cation_ATPase"/>
    <property type="match status" value="1"/>
</dbReference>
<dbReference type="Gene3D" id="2.70.150.10">
    <property type="entry name" value="Calcium-transporting ATPase, cytoplasmic transduction domain A"/>
    <property type="match status" value="1"/>
</dbReference>
<dbReference type="PRINTS" id="PR00119">
    <property type="entry name" value="CATATPASE"/>
</dbReference>
<dbReference type="GO" id="GO:0005886">
    <property type="term" value="C:plasma membrane"/>
    <property type="evidence" value="ECO:0007669"/>
    <property type="project" value="UniProtKB-SubCell"/>
</dbReference>
<comment type="similarity">
    <text evidence="2">Belongs to the cation transport ATPase (P-type) (TC 3.A.3) family. Type IIA subfamily.</text>
</comment>
<dbReference type="Proteomes" id="UP000007721">
    <property type="component" value="Chromosome"/>
</dbReference>
<feature type="transmembrane region" description="Helical" evidence="10">
    <location>
        <begin position="270"/>
        <end position="292"/>
    </location>
</feature>
<evidence type="ECO:0000313" key="13">
    <source>
        <dbReference type="Proteomes" id="UP000007721"/>
    </source>
</evidence>
<keyword evidence="7" id="KW-1278">Translocase</keyword>
<dbReference type="InterPro" id="IPR044492">
    <property type="entry name" value="P_typ_ATPase_HD_dom"/>
</dbReference>
<evidence type="ECO:0000313" key="12">
    <source>
        <dbReference type="EMBL" id="ACM20206.1"/>
    </source>
</evidence>
<dbReference type="InterPro" id="IPR050510">
    <property type="entry name" value="Cation_transp_ATPase_P-type"/>
</dbReference>
<name>B9M7B8_GEODF</name>
<evidence type="ECO:0000256" key="3">
    <source>
        <dbReference type="ARBA" id="ARBA00022475"/>
    </source>
</evidence>
<feature type="transmembrane region" description="Helical" evidence="10">
    <location>
        <begin position="850"/>
        <end position="872"/>
    </location>
</feature>
<dbReference type="InterPro" id="IPR006068">
    <property type="entry name" value="ATPase_P-typ_cation-transptr_C"/>
</dbReference>
<dbReference type="InterPro" id="IPR018303">
    <property type="entry name" value="ATPase_P-typ_P_site"/>
</dbReference>
<keyword evidence="9 10" id="KW-0472">Membrane</keyword>
<evidence type="ECO:0000256" key="8">
    <source>
        <dbReference type="ARBA" id="ARBA00022989"/>
    </source>
</evidence>
<dbReference type="Gene3D" id="3.40.50.1000">
    <property type="entry name" value="HAD superfamily/HAD-like"/>
    <property type="match status" value="1"/>
</dbReference>
<dbReference type="HOGENOM" id="CLU_002360_3_0_7"/>
<feature type="domain" description="Cation-transporting P-type ATPase N-terminal" evidence="11">
    <location>
        <begin position="24"/>
        <end position="98"/>
    </location>
</feature>
<dbReference type="InterPro" id="IPR036412">
    <property type="entry name" value="HAD-like_sf"/>
</dbReference>
<proteinExistence type="inferred from homology"/>
<dbReference type="InterPro" id="IPR004014">
    <property type="entry name" value="ATPase_P-typ_cation-transptr_N"/>
</dbReference>
<dbReference type="EMBL" id="CP001390">
    <property type="protein sequence ID" value="ACM20206.1"/>
    <property type="molecule type" value="Genomic_DNA"/>
</dbReference>
<keyword evidence="8 10" id="KW-1133">Transmembrane helix</keyword>
<dbReference type="PANTHER" id="PTHR43294">
    <property type="entry name" value="SODIUM/POTASSIUM-TRANSPORTING ATPASE SUBUNIT ALPHA"/>
    <property type="match status" value="1"/>
</dbReference>
<dbReference type="SMART" id="SM00831">
    <property type="entry name" value="Cation_ATPase_N"/>
    <property type="match status" value="1"/>
</dbReference>